<name>A0A7K3L8J3_9MYCO</name>
<evidence type="ECO:0000256" key="2">
    <source>
        <dbReference type="RuleBase" id="RU003749"/>
    </source>
</evidence>
<evidence type="ECO:0000313" key="6">
    <source>
        <dbReference type="Proteomes" id="UP000466523"/>
    </source>
</evidence>
<dbReference type="Pfam" id="PF01740">
    <property type="entry name" value="STAS"/>
    <property type="match status" value="1"/>
</dbReference>
<accession>A0A7K3L8J3</accession>
<proteinExistence type="inferred from homology"/>
<reference evidence="5 6" key="1">
    <citation type="submission" date="2020-01" db="EMBL/GenBank/DDBJ databases">
        <authorList>
            <person name="Sanchez-Estrada R."/>
            <person name="Gonzalez-Y-Merchand J.A."/>
            <person name="Rivera-Gutierrez S."/>
        </authorList>
    </citation>
    <scope>NUCLEOTIDE SEQUENCE [LARGE SCALE GENOMIC DNA]</scope>
    <source>
        <strain evidence="5 6">CST 7247</strain>
    </source>
</reference>
<dbReference type="RefSeq" id="WP_084013982.1">
    <property type="nucleotide sequence ID" value="NZ_LFOE01000005.1"/>
</dbReference>
<gene>
    <name evidence="5" type="ORF">GWR20_05960</name>
</gene>
<dbReference type="EMBL" id="JAACYR010000014">
    <property type="protein sequence ID" value="NDJ88705.1"/>
    <property type="molecule type" value="Genomic_DNA"/>
</dbReference>
<dbReference type="PROSITE" id="PS50801">
    <property type="entry name" value="STAS"/>
    <property type="match status" value="1"/>
</dbReference>
<dbReference type="SUPFAM" id="SSF52091">
    <property type="entry name" value="SpoIIaa-like"/>
    <property type="match status" value="1"/>
</dbReference>
<feature type="domain" description="STAS" evidence="4">
    <location>
        <begin position="54"/>
        <end position="165"/>
    </location>
</feature>
<dbReference type="AlphaFoldDB" id="A0A7K3L8J3"/>
<dbReference type="NCBIfam" id="TIGR00377">
    <property type="entry name" value="ant_ant_sig"/>
    <property type="match status" value="1"/>
</dbReference>
<comment type="caution">
    <text evidence="5">The sequence shown here is derived from an EMBL/GenBank/DDBJ whole genome shotgun (WGS) entry which is preliminary data.</text>
</comment>
<dbReference type="GO" id="GO:0043856">
    <property type="term" value="F:anti-sigma factor antagonist activity"/>
    <property type="evidence" value="ECO:0007669"/>
    <property type="project" value="InterPro"/>
</dbReference>
<sequence length="178" mass="18252">MLFSLRCKLRRRGVRRGGGQAPDQVGTDAKVPAQNGRARREALAAMMARPDDEVRVILERSGSALLVSATGSVDAANVSVWRRLVGEAAAITAAPGPLIVDTSKLDFIGICGFAALAEEASGCRRRGVALCLVSSQPIVARVVKAVGLEGQLSFCATLGEALGDTPSAGPGPVQGSSA</sequence>
<dbReference type="PANTHER" id="PTHR33495:SF2">
    <property type="entry name" value="ANTI-SIGMA FACTOR ANTAGONIST TM_1081-RELATED"/>
    <property type="match status" value="1"/>
</dbReference>
<dbReference type="CDD" id="cd07043">
    <property type="entry name" value="STAS_anti-anti-sigma_factors"/>
    <property type="match status" value="1"/>
</dbReference>
<dbReference type="InterPro" id="IPR003658">
    <property type="entry name" value="Anti-sigma_ant"/>
</dbReference>
<dbReference type="InterPro" id="IPR002645">
    <property type="entry name" value="STAS_dom"/>
</dbReference>
<feature type="region of interest" description="Disordered" evidence="3">
    <location>
        <begin position="14"/>
        <end position="33"/>
    </location>
</feature>
<evidence type="ECO:0000256" key="1">
    <source>
        <dbReference type="ARBA" id="ARBA00009013"/>
    </source>
</evidence>
<evidence type="ECO:0000313" key="5">
    <source>
        <dbReference type="EMBL" id="NDJ88705.1"/>
    </source>
</evidence>
<dbReference type="Proteomes" id="UP000466523">
    <property type="component" value="Unassembled WGS sequence"/>
</dbReference>
<organism evidence="5 6">
    <name type="scientific">Mycolicibacter kumamotonensis</name>
    <dbReference type="NCBI Taxonomy" id="354243"/>
    <lineage>
        <taxon>Bacteria</taxon>
        <taxon>Bacillati</taxon>
        <taxon>Actinomycetota</taxon>
        <taxon>Actinomycetes</taxon>
        <taxon>Mycobacteriales</taxon>
        <taxon>Mycobacteriaceae</taxon>
        <taxon>Mycolicibacter</taxon>
    </lineage>
</organism>
<comment type="similarity">
    <text evidence="1 2">Belongs to the anti-sigma-factor antagonist family.</text>
</comment>
<dbReference type="PANTHER" id="PTHR33495">
    <property type="entry name" value="ANTI-SIGMA FACTOR ANTAGONIST TM_1081-RELATED-RELATED"/>
    <property type="match status" value="1"/>
</dbReference>
<dbReference type="OrthoDB" id="3700428at2"/>
<protein>
    <recommendedName>
        <fullName evidence="2">Anti-sigma factor antagonist</fullName>
    </recommendedName>
</protein>
<evidence type="ECO:0000256" key="3">
    <source>
        <dbReference type="SAM" id="MobiDB-lite"/>
    </source>
</evidence>
<dbReference type="InterPro" id="IPR036513">
    <property type="entry name" value="STAS_dom_sf"/>
</dbReference>
<evidence type="ECO:0000259" key="4">
    <source>
        <dbReference type="PROSITE" id="PS50801"/>
    </source>
</evidence>
<dbReference type="Gene3D" id="3.30.750.24">
    <property type="entry name" value="STAS domain"/>
    <property type="match status" value="1"/>
</dbReference>